<evidence type="ECO:0000259" key="2">
    <source>
        <dbReference type="Pfam" id="PF02657"/>
    </source>
</evidence>
<reference evidence="3 4" key="1">
    <citation type="journal article" date="2023" name="Microorganisms">
        <title>Thiorhodovibrio frisius and Trv. litoralis spp. nov., Two Novel Members from a Clade of Fastidious Purple Sulfur Bacteria That Exhibit Unique Red-Shifted Light-Harvesting Capabilities.</title>
        <authorList>
            <person name="Methner A."/>
            <person name="Kuzyk S.B."/>
            <person name="Petersen J."/>
            <person name="Bauer S."/>
            <person name="Brinkmann H."/>
            <person name="Sichau K."/>
            <person name="Wanner G."/>
            <person name="Wolf J."/>
            <person name="Neumann-Schaal M."/>
            <person name="Henke P."/>
            <person name="Tank M."/>
            <person name="Sproer C."/>
            <person name="Bunk B."/>
            <person name="Overmann J."/>
        </authorList>
    </citation>
    <scope>NUCLEOTIDE SEQUENCE [LARGE SCALE GENOMIC DNA]</scope>
    <source>
        <strain evidence="3 4">DSM 6702</strain>
    </source>
</reference>
<keyword evidence="4" id="KW-1185">Reference proteome</keyword>
<gene>
    <name evidence="3" type="primary">sufE_2</name>
    <name evidence="3" type="ORF">Thiowin_05011</name>
</gene>
<dbReference type="Proteomes" id="UP001432180">
    <property type="component" value="Chromosome"/>
</dbReference>
<dbReference type="RefSeq" id="WP_328985616.1">
    <property type="nucleotide sequence ID" value="NZ_CP121472.1"/>
</dbReference>
<dbReference type="PANTHER" id="PTHR43597:SF5">
    <property type="entry name" value="SUFE-LIKE PROTEIN 2, CHLOROPLASTIC"/>
    <property type="match status" value="1"/>
</dbReference>
<dbReference type="PANTHER" id="PTHR43597">
    <property type="entry name" value="SULFUR ACCEPTOR PROTEIN CSDE"/>
    <property type="match status" value="1"/>
</dbReference>
<dbReference type="Pfam" id="PF02657">
    <property type="entry name" value="SufE"/>
    <property type="match status" value="1"/>
</dbReference>
<dbReference type="Gene3D" id="3.90.1010.10">
    <property type="match status" value="1"/>
</dbReference>
<dbReference type="InterPro" id="IPR003808">
    <property type="entry name" value="Fe-S_metab-assoc_dom"/>
</dbReference>
<name>A0ABZ0SGT1_9GAMM</name>
<dbReference type="SUPFAM" id="SSF82649">
    <property type="entry name" value="SufE/NifU"/>
    <property type="match status" value="1"/>
</dbReference>
<accession>A0ABZ0SGT1</accession>
<feature type="domain" description="Fe-S metabolism associated" evidence="2">
    <location>
        <begin position="24"/>
        <end position="146"/>
    </location>
</feature>
<proteinExistence type="inferred from homology"/>
<protein>
    <submittedName>
        <fullName evidence="3">Cysteine desulfuration protein SufE</fullName>
    </submittedName>
</protein>
<organism evidence="3 4">
    <name type="scientific">Thiorhodovibrio winogradskyi</name>
    <dbReference type="NCBI Taxonomy" id="77007"/>
    <lineage>
        <taxon>Bacteria</taxon>
        <taxon>Pseudomonadati</taxon>
        <taxon>Pseudomonadota</taxon>
        <taxon>Gammaproteobacteria</taxon>
        <taxon>Chromatiales</taxon>
        <taxon>Chromatiaceae</taxon>
        <taxon>Thiorhodovibrio</taxon>
    </lineage>
</organism>
<evidence type="ECO:0000256" key="1">
    <source>
        <dbReference type="ARBA" id="ARBA00010282"/>
    </source>
</evidence>
<sequence>MSSPPAAASSASSPASEQIAEIIDTFELLGDWDQRYQYLVEIGEKLAPMEPADKSDANQVKECMSTVHVVAKADAAGNGQLQYQGDCDTSIIKGVVALLVGLFSGKTPTEIEALDVDALFEGLRLEDHLSPSRHVGVYAIVNKMKGQALAFS</sequence>
<evidence type="ECO:0000313" key="4">
    <source>
        <dbReference type="Proteomes" id="UP001432180"/>
    </source>
</evidence>
<evidence type="ECO:0000313" key="3">
    <source>
        <dbReference type="EMBL" id="WPL19864.1"/>
    </source>
</evidence>
<dbReference type="EMBL" id="CP121472">
    <property type="protein sequence ID" value="WPL19864.1"/>
    <property type="molecule type" value="Genomic_DNA"/>
</dbReference>
<comment type="similarity">
    <text evidence="1">Belongs to the SufE family.</text>
</comment>